<keyword evidence="10" id="KW-0092">Biotin</keyword>
<dbReference type="FunFam" id="3.30.1490.20:FF:000003">
    <property type="entry name" value="acetyl-CoA carboxylase isoform X1"/>
    <property type="match status" value="1"/>
</dbReference>
<feature type="domain" description="Biotin carboxylation" evidence="18">
    <location>
        <begin position="86"/>
        <end position="588"/>
    </location>
</feature>
<keyword evidence="5 14" id="KW-0547">Nucleotide-binding</keyword>
<dbReference type="InterPro" id="IPR005482">
    <property type="entry name" value="Biotin_COase_C"/>
</dbReference>
<dbReference type="PROSITE" id="PS50980">
    <property type="entry name" value="COA_CT_NTER"/>
    <property type="match status" value="1"/>
</dbReference>
<evidence type="ECO:0000256" key="10">
    <source>
        <dbReference type="ARBA" id="ARBA00023267"/>
    </source>
</evidence>
<dbReference type="PROSITE" id="PS50975">
    <property type="entry name" value="ATP_GRASP"/>
    <property type="match status" value="1"/>
</dbReference>
<evidence type="ECO:0000256" key="14">
    <source>
        <dbReference type="PROSITE-ProRule" id="PRU00409"/>
    </source>
</evidence>
<proteinExistence type="predicted"/>
<dbReference type="Gene3D" id="3.90.226.10">
    <property type="entry name" value="2-enoyl-CoA Hydratase, Chain A, domain 1"/>
    <property type="match status" value="2"/>
</dbReference>
<dbReference type="InterPro" id="IPR011764">
    <property type="entry name" value="Biotin_carboxylation_dom"/>
</dbReference>
<dbReference type="InterPro" id="IPR049076">
    <property type="entry name" value="ACCA"/>
</dbReference>
<keyword evidence="8" id="KW-0443">Lipid metabolism</keyword>
<evidence type="ECO:0000259" key="16">
    <source>
        <dbReference type="PROSITE" id="PS50968"/>
    </source>
</evidence>
<dbReference type="InterPro" id="IPR013815">
    <property type="entry name" value="ATP_grasp_subdomain_1"/>
</dbReference>
<keyword evidence="11" id="KW-0511">Multifunctional enzyme</keyword>
<dbReference type="PANTHER" id="PTHR45728">
    <property type="entry name" value="ACETYL-COA CARBOXYLASE, ISOFORM A"/>
    <property type="match status" value="1"/>
</dbReference>
<dbReference type="InterPro" id="IPR029045">
    <property type="entry name" value="ClpP/crotonase-like_dom_sf"/>
</dbReference>
<dbReference type="GO" id="GO:0004075">
    <property type="term" value="F:biotin carboxylase activity"/>
    <property type="evidence" value="ECO:0007669"/>
    <property type="project" value="UniProtKB-EC"/>
</dbReference>
<evidence type="ECO:0000259" key="19">
    <source>
        <dbReference type="PROSITE" id="PS50980"/>
    </source>
</evidence>
<keyword evidence="15" id="KW-0732">Signal</keyword>
<dbReference type="InterPro" id="IPR000089">
    <property type="entry name" value="Biotin_lipoyl"/>
</dbReference>
<dbReference type="InterPro" id="IPR011761">
    <property type="entry name" value="ATP-grasp"/>
</dbReference>
<evidence type="ECO:0008006" key="22">
    <source>
        <dbReference type="Google" id="ProtNLM"/>
    </source>
</evidence>
<dbReference type="Pfam" id="PF01039">
    <property type="entry name" value="Carboxyl_trans"/>
    <property type="match status" value="1"/>
</dbReference>
<dbReference type="InterPro" id="IPR034733">
    <property type="entry name" value="AcCoA_carboxyl_beta"/>
</dbReference>
<dbReference type="GO" id="GO:0003989">
    <property type="term" value="F:acetyl-CoA carboxylase activity"/>
    <property type="evidence" value="ECO:0007669"/>
    <property type="project" value="UniProtKB-EC"/>
</dbReference>
<dbReference type="InterPro" id="IPR005481">
    <property type="entry name" value="BC-like_N"/>
</dbReference>
<dbReference type="Pfam" id="PF02786">
    <property type="entry name" value="CPSase_L_D2"/>
    <property type="match status" value="1"/>
</dbReference>
<reference evidence="21" key="1">
    <citation type="submission" date="2021-01" db="EMBL/GenBank/DDBJ databases">
        <authorList>
            <person name="Corre E."/>
            <person name="Pelletier E."/>
            <person name="Niang G."/>
            <person name="Scheremetjew M."/>
            <person name="Finn R."/>
            <person name="Kale V."/>
            <person name="Holt S."/>
            <person name="Cochrane G."/>
            <person name="Meng A."/>
            <person name="Brown T."/>
            <person name="Cohen L."/>
        </authorList>
    </citation>
    <scope>NUCLEOTIDE SEQUENCE</scope>
    <source>
        <strain evidence="21">CCMP645</strain>
    </source>
</reference>
<feature type="signal peptide" evidence="15">
    <location>
        <begin position="1"/>
        <end position="20"/>
    </location>
</feature>
<dbReference type="UniPathway" id="UPA00655">
    <property type="reaction ID" value="UER00711"/>
</dbReference>
<protein>
    <recommendedName>
        <fullName evidence="22">Acetyl-CoA carboxylase</fullName>
    </recommendedName>
</protein>
<dbReference type="PROSITE" id="PS50979">
    <property type="entry name" value="BC"/>
    <property type="match status" value="1"/>
</dbReference>
<dbReference type="InterPro" id="IPR011053">
    <property type="entry name" value="Single_hybrid_motif"/>
</dbReference>
<organism evidence="21">
    <name type="scientific">Chrysotila carterae</name>
    <name type="common">Marine alga</name>
    <name type="synonym">Syracosphaera carterae</name>
    <dbReference type="NCBI Taxonomy" id="13221"/>
    <lineage>
        <taxon>Eukaryota</taxon>
        <taxon>Haptista</taxon>
        <taxon>Haptophyta</taxon>
        <taxon>Prymnesiophyceae</taxon>
        <taxon>Isochrysidales</taxon>
        <taxon>Isochrysidaceae</taxon>
        <taxon>Chrysotila</taxon>
    </lineage>
</organism>
<sequence>MAAAVLLLASQAVAFQAGRATLNVPGLTTQRVAASRNAFADHASPAKSSLASIRAVATPPMEALSREAKLEEEMWSYVRERGGDRLIRRILIANNGMAATKTIMSIRSWAYKTFGDEGAVQFVVMATPEDLAANAEFIRRADEFVEVPGGSNANNYANVQLIVDLCIQQNVDAVMVGWGHASENPKLGDLLLEKTAALGRTVTFIGPTSPVMRVLGDKIGSTLLAQAAGVSTMPWNGDGLSAELDENGNIPFDQFDAACIHSVDEAVEAANRIGYPVMLKASEGGGGKGIRKALDEEELRNAYPQVVGEVPGSPVFLVQLCQGARHLEVQVVGDAHGNAMALGGRDCSTQRRFQKIFEEGPPTVAPDAIFERMMREAVNLCKSIGYRSAGTVEWLYLPATDEYYFLELNPRLQVEHPVTEGITGVSLPATQLHVAMGIPLYNIPEVRTFFDKDTLGTGEFDLEYYKPSSSYPKHVIAARITAENPDEGFKPTSGKIERINFQSDTKVWGYFSVVADGGVHEFADSQFGHLFATGDTREEARKSLVLALKELFILGDIRTTVEYLSELLETPEFKENTIDTSWLDGLIASKAVQVETKTESAVIAAAVYRAYKQAQDAVTSFKDSLGKGQLSTLPLRELQDMPVEVTYKDTKYDFQVTARGPDTFLLDLNKGAQTIEVKIREQADGSLYVAYGEERHQLYAKEEPLGLRMVLDGVTVLLPTVYDPSELRSDITGKLVRYLVDDGAEVAAGQPFAEAEAMKMLITIKAGEAGQVFHALQPGSIINQGDLLANLKLKDPSKVKKIDKFKGKLDYAESSAGAPSTLEKFRAAEKALQLVMDGYVIEPEPQVQALLGALASVRLVTGDVAASLSALGNKLPTELDEQLQAAMSKVLNEHLDGEDTKEVAKLVPELNALIDDYIESQYEVKRDGLRATLAPTKAVLAKYAAGLREHAIVVVCALLRRFLDVETSFAGSSTDQAIAALLKANPDSLDNVYKAAFAHEQLELRTSLCLSLLRQLFSFPERFSVEPLRELPPELDVVSELSQLPGGRYKELALTAVQFGLMKAEKPFGETVSELRAELVANGADSTAVSRNLVVNALLALFPDEEVGTVAMQVALKRLYRTYDMLEMSTTKEGDAVLTRYDFKTADKTLGDGEMPLRKGLLAVLPDLEALQTDFAKLVDNFDAAGPDPLNVVHLAINTPIDGGVEGEENLIATATEMISAQAEALKSKGIRLVSLMVPNPPKWPRIFSFPLKDDYKEAPARRNLYATMYNLLELDRLENWSPERLPAISHNSVVLLGQQGTRPRVQQRLFCRGVTHMEGISDPAAAEAALLKALDELQFAMLDTRVSPTASSHLFLHVLSPIDSTPVEAIEAYKELMSGLISKHATRLLKLSVDEIEVRIHTREEKGGPRQAVRLMASSMSGQWLKLDGFLEYLDPITGTTVSYCSVGEDETCYLEPYPVSTELQTKRAIARRIGTTYAYDFLGLFEKGVVRAWQRAIAAGTADKMPTMLLEADELLLDDDGNVYRGSRVVGTNKVGMLGWHLTLKTPEYPEGRPLVIIANDCTVQSGSFGLLEDNFFDAVSKYARASGLPRLHIASNSGARIGLAEELKPFFKVAWNDPANVGSGFKYLYLSAEDAEKFGEGVFNAEVITEAGEKRFRLDAIVGQQDGIGVENLRGSGMIAGETSAAYDETFTLSYVTGRSVGIGAYVNRLAQRVIQMDNGPIILTGFSALNKLLGREVYNSQDQLGGPQIMLPNGVSHKLAADDQDGVDHVLRWLSYVPKTASDTVPFIKSADPIDRPIGFKPTKTPYDPRHMLAGTAAADGTWVSGFFDEDSFEEYLADWGKSVVVGRAKLGGVPMGVIAVETRLVEQRIPADPANPNSRETVLAQAGQVWYPDSAFKTAQAIADFNHAENLPLIVFANWRGFSGGTRDMFGEILKFGSYIVDNLRTYKHPVFAYIPPNGELRGGAWVVIDPTINAEMMEMYADTDARGGILEPPGICDVKFRKPDLIKSMHRLDDKLVQLDSELAVADDSLAVEEAEELRAQIAARENALLPLYTQISYEFADLHDRPGRMLAKGVIRDVVSWENARSYFAWRVRRRLAQDSIVKQLRAADAALSHASAVSLVSSWTADAGVDWNDDKAVLEWVEANGSRVETEVAAVRSAAIKSKVKSLVDGLDDEAKAELMKML</sequence>
<gene>
    <name evidence="21" type="ORF">PCAR00345_LOCUS21606</name>
</gene>
<dbReference type="InterPro" id="IPR013537">
    <property type="entry name" value="AcCoA_COase_cen"/>
</dbReference>
<evidence type="ECO:0000256" key="4">
    <source>
        <dbReference type="ARBA" id="ARBA00022598"/>
    </source>
</evidence>
<comment type="catalytic activity">
    <reaction evidence="13">
        <text>N(6)-biotinyl-L-lysyl-[protein] + hydrogencarbonate + ATP = N(6)-carboxybiotinyl-L-lysyl-[protein] + ADP + phosphate + H(+)</text>
        <dbReference type="Rhea" id="RHEA:13501"/>
        <dbReference type="Rhea" id="RHEA-COMP:10505"/>
        <dbReference type="Rhea" id="RHEA-COMP:10506"/>
        <dbReference type="ChEBI" id="CHEBI:15378"/>
        <dbReference type="ChEBI" id="CHEBI:17544"/>
        <dbReference type="ChEBI" id="CHEBI:30616"/>
        <dbReference type="ChEBI" id="CHEBI:43474"/>
        <dbReference type="ChEBI" id="CHEBI:83144"/>
        <dbReference type="ChEBI" id="CHEBI:83145"/>
        <dbReference type="ChEBI" id="CHEBI:456216"/>
        <dbReference type="EC" id="6.3.4.14"/>
    </reaction>
</comment>
<dbReference type="InterPro" id="IPR005479">
    <property type="entry name" value="CPAse_ATP-bd"/>
</dbReference>
<dbReference type="GO" id="GO:0046872">
    <property type="term" value="F:metal ion binding"/>
    <property type="evidence" value="ECO:0007669"/>
    <property type="project" value="InterPro"/>
</dbReference>
<dbReference type="SUPFAM" id="SSF51246">
    <property type="entry name" value="Rudiment single hybrid motif"/>
    <property type="match status" value="1"/>
</dbReference>
<evidence type="ECO:0000313" key="21">
    <source>
        <dbReference type="EMBL" id="CAE0768994.1"/>
    </source>
</evidence>
<feature type="domain" description="CoA carboxyltransferase C-terminal" evidence="20">
    <location>
        <begin position="1797"/>
        <end position="2114"/>
    </location>
</feature>
<dbReference type="FunFam" id="2.40.50.100:FF:000005">
    <property type="entry name" value="Acetyl-CoA carboxylase 1"/>
    <property type="match status" value="1"/>
</dbReference>
<evidence type="ECO:0000256" key="2">
    <source>
        <dbReference type="ARBA" id="ARBA00004956"/>
    </source>
</evidence>
<evidence type="ECO:0000256" key="13">
    <source>
        <dbReference type="ARBA" id="ARBA00048600"/>
    </source>
</evidence>
<dbReference type="Pfam" id="PF08326">
    <property type="entry name" value="ACC_central"/>
    <property type="match status" value="1"/>
</dbReference>
<evidence type="ECO:0000256" key="1">
    <source>
        <dbReference type="ARBA" id="ARBA00001953"/>
    </source>
</evidence>
<evidence type="ECO:0000256" key="12">
    <source>
        <dbReference type="ARBA" id="ARBA00048065"/>
    </source>
</evidence>
<dbReference type="GO" id="GO:0006633">
    <property type="term" value="P:fatty acid biosynthetic process"/>
    <property type="evidence" value="ECO:0007669"/>
    <property type="project" value="UniProtKB-KW"/>
</dbReference>
<comment type="cofactor">
    <cofactor evidence="1">
        <name>biotin</name>
        <dbReference type="ChEBI" id="CHEBI:57586"/>
    </cofactor>
</comment>
<dbReference type="PANTHER" id="PTHR45728:SF3">
    <property type="entry name" value="ACETYL-COA CARBOXYLASE"/>
    <property type="match status" value="1"/>
</dbReference>
<evidence type="ECO:0000256" key="15">
    <source>
        <dbReference type="SAM" id="SignalP"/>
    </source>
</evidence>
<dbReference type="PROSITE" id="PS00866">
    <property type="entry name" value="CPSASE_1"/>
    <property type="match status" value="1"/>
</dbReference>
<dbReference type="Gene3D" id="3.30.1490.20">
    <property type="entry name" value="ATP-grasp fold, A domain"/>
    <property type="match status" value="1"/>
</dbReference>
<dbReference type="Pfam" id="PF00364">
    <property type="entry name" value="Biotin_lipoyl"/>
    <property type="match status" value="1"/>
</dbReference>
<dbReference type="CDD" id="cd06850">
    <property type="entry name" value="biotinyl_domain"/>
    <property type="match status" value="1"/>
</dbReference>
<dbReference type="InterPro" id="IPR011054">
    <property type="entry name" value="Rudment_hybrid_motif"/>
</dbReference>
<evidence type="ECO:0000256" key="6">
    <source>
        <dbReference type="ARBA" id="ARBA00022832"/>
    </source>
</evidence>
<dbReference type="PROSITE" id="PS50968">
    <property type="entry name" value="BIOTINYL_LIPOYL"/>
    <property type="match status" value="1"/>
</dbReference>
<dbReference type="FunFam" id="3.90.226.10:FF:000010">
    <property type="entry name" value="acetyl-CoA carboxylase isoform X2"/>
    <property type="match status" value="1"/>
</dbReference>
<keyword evidence="4" id="KW-0436">Ligase</keyword>
<keyword evidence="3" id="KW-0444">Lipid biosynthesis</keyword>
<feature type="chain" id="PRO_5030522972" description="Acetyl-CoA carboxylase" evidence="15">
    <location>
        <begin position="21"/>
        <end position="2191"/>
    </location>
</feature>
<evidence type="ECO:0000256" key="3">
    <source>
        <dbReference type="ARBA" id="ARBA00022516"/>
    </source>
</evidence>
<dbReference type="Gene3D" id="3.90.1770.10">
    <property type="entry name" value="PreATP-grasp domain"/>
    <property type="match status" value="1"/>
</dbReference>
<dbReference type="Pfam" id="PF00289">
    <property type="entry name" value="Biotin_carb_N"/>
    <property type="match status" value="1"/>
</dbReference>
<dbReference type="GO" id="GO:0005524">
    <property type="term" value="F:ATP binding"/>
    <property type="evidence" value="ECO:0007669"/>
    <property type="project" value="UniProtKB-UniRule"/>
</dbReference>
<name>A0A7S4BKM2_CHRCT</name>
<evidence type="ECO:0000259" key="17">
    <source>
        <dbReference type="PROSITE" id="PS50975"/>
    </source>
</evidence>
<evidence type="ECO:0000256" key="7">
    <source>
        <dbReference type="ARBA" id="ARBA00022840"/>
    </source>
</evidence>
<evidence type="ECO:0000259" key="20">
    <source>
        <dbReference type="PROSITE" id="PS50989"/>
    </source>
</evidence>
<evidence type="ECO:0000256" key="9">
    <source>
        <dbReference type="ARBA" id="ARBA00023160"/>
    </source>
</evidence>
<dbReference type="InterPro" id="IPR049074">
    <property type="entry name" value="ACCA_BT"/>
</dbReference>
<keyword evidence="6" id="KW-0276">Fatty acid metabolism</keyword>
<evidence type="ECO:0000259" key="18">
    <source>
        <dbReference type="PROSITE" id="PS50979"/>
    </source>
</evidence>
<feature type="domain" description="ATP-grasp" evidence="17">
    <location>
        <begin position="242"/>
        <end position="436"/>
    </location>
</feature>
<dbReference type="SUPFAM" id="SSF51230">
    <property type="entry name" value="Single hybrid motif"/>
    <property type="match status" value="1"/>
</dbReference>
<dbReference type="InterPro" id="IPR011762">
    <property type="entry name" value="COA_CT_N"/>
</dbReference>
<dbReference type="SMART" id="SM00878">
    <property type="entry name" value="Biotin_carb_C"/>
    <property type="match status" value="1"/>
</dbReference>
<evidence type="ECO:0000256" key="11">
    <source>
        <dbReference type="ARBA" id="ARBA00023268"/>
    </source>
</evidence>
<dbReference type="EMBL" id="HBIZ01033880">
    <property type="protein sequence ID" value="CAE0768994.1"/>
    <property type="molecule type" value="Transcribed_RNA"/>
</dbReference>
<comment type="catalytic activity">
    <reaction evidence="12">
        <text>hydrogencarbonate + acetyl-CoA + ATP = malonyl-CoA + ADP + phosphate + H(+)</text>
        <dbReference type="Rhea" id="RHEA:11308"/>
        <dbReference type="ChEBI" id="CHEBI:15378"/>
        <dbReference type="ChEBI" id="CHEBI:17544"/>
        <dbReference type="ChEBI" id="CHEBI:30616"/>
        <dbReference type="ChEBI" id="CHEBI:43474"/>
        <dbReference type="ChEBI" id="CHEBI:57288"/>
        <dbReference type="ChEBI" id="CHEBI:57384"/>
        <dbReference type="ChEBI" id="CHEBI:456216"/>
        <dbReference type="EC" id="6.4.1.2"/>
    </reaction>
</comment>
<dbReference type="Pfam" id="PF21385">
    <property type="entry name" value="ACCA_BT"/>
    <property type="match status" value="1"/>
</dbReference>
<dbReference type="SUPFAM" id="SSF52440">
    <property type="entry name" value="PreATP-grasp domain"/>
    <property type="match status" value="1"/>
</dbReference>
<dbReference type="Gene3D" id="2.40.50.100">
    <property type="match status" value="1"/>
</dbReference>
<dbReference type="PROSITE" id="PS50989">
    <property type="entry name" value="COA_CT_CTER"/>
    <property type="match status" value="1"/>
</dbReference>
<dbReference type="PROSITE" id="PS00867">
    <property type="entry name" value="CPSASE_2"/>
    <property type="match status" value="1"/>
</dbReference>
<dbReference type="GO" id="GO:2001295">
    <property type="term" value="P:malonyl-CoA biosynthetic process"/>
    <property type="evidence" value="ECO:0007669"/>
    <property type="project" value="UniProtKB-UniPathway"/>
</dbReference>
<dbReference type="InterPro" id="IPR016185">
    <property type="entry name" value="PreATP-grasp_dom_sf"/>
</dbReference>
<dbReference type="Gene3D" id="3.30.470.20">
    <property type="entry name" value="ATP-grasp fold, B domain"/>
    <property type="match status" value="1"/>
</dbReference>
<comment type="pathway">
    <text evidence="2">Lipid metabolism; malonyl-CoA biosynthesis; malonyl-CoA from acetyl-CoA: step 1/1.</text>
</comment>
<dbReference type="Gene3D" id="2.40.460.10">
    <property type="entry name" value="Biotin dependent carboxylase carboxyltransferase"/>
    <property type="match status" value="1"/>
</dbReference>
<dbReference type="Pfam" id="PF02785">
    <property type="entry name" value="Biotin_carb_C"/>
    <property type="match status" value="1"/>
</dbReference>
<keyword evidence="9" id="KW-0275">Fatty acid biosynthesis</keyword>
<dbReference type="InterPro" id="IPR011763">
    <property type="entry name" value="COA_CT_C"/>
</dbReference>
<dbReference type="Gene3D" id="3.40.50.20">
    <property type="match status" value="1"/>
</dbReference>
<feature type="domain" description="CoA carboxyltransferase N-terminal" evidence="19">
    <location>
        <begin position="1458"/>
        <end position="1793"/>
    </location>
</feature>
<accession>A0A7S4BKM2</accession>
<dbReference type="SUPFAM" id="SSF52096">
    <property type="entry name" value="ClpP/crotonase"/>
    <property type="match status" value="2"/>
</dbReference>
<keyword evidence="7 14" id="KW-0067">ATP-binding</keyword>
<evidence type="ECO:0000256" key="5">
    <source>
        <dbReference type="ARBA" id="ARBA00022741"/>
    </source>
</evidence>
<feature type="domain" description="Lipoyl-binding" evidence="16">
    <location>
        <begin position="718"/>
        <end position="792"/>
    </location>
</feature>
<evidence type="ECO:0000256" key="8">
    <source>
        <dbReference type="ARBA" id="ARBA00023098"/>
    </source>
</evidence>
<dbReference type="SUPFAM" id="SSF56059">
    <property type="entry name" value="Glutathione synthetase ATP-binding domain-like"/>
    <property type="match status" value="1"/>
</dbReference>